<dbReference type="InterPro" id="IPR004843">
    <property type="entry name" value="Calcineurin-like_PHP"/>
</dbReference>
<organism evidence="5 6">
    <name type="scientific">Algoriphagus halophilus</name>
    <dbReference type="NCBI Taxonomy" id="226505"/>
    <lineage>
        <taxon>Bacteria</taxon>
        <taxon>Pseudomonadati</taxon>
        <taxon>Bacteroidota</taxon>
        <taxon>Cytophagia</taxon>
        <taxon>Cytophagales</taxon>
        <taxon>Cyclobacteriaceae</taxon>
        <taxon>Algoriphagus</taxon>
    </lineage>
</organism>
<dbReference type="EMBL" id="FSRC01000003">
    <property type="protein sequence ID" value="SIO16391.1"/>
    <property type="molecule type" value="Genomic_DNA"/>
</dbReference>
<dbReference type="Pfam" id="PF16656">
    <property type="entry name" value="Pur_ac_phosph_N"/>
    <property type="match status" value="1"/>
</dbReference>
<feature type="domain" description="Purple acid phosphatase N-terminal" evidence="4">
    <location>
        <begin position="46"/>
        <end position="147"/>
    </location>
</feature>
<dbReference type="InterPro" id="IPR008963">
    <property type="entry name" value="Purple_acid_Pase-like_N"/>
</dbReference>
<dbReference type="InterPro" id="IPR029052">
    <property type="entry name" value="Metallo-depent_PP-like"/>
</dbReference>
<evidence type="ECO:0000259" key="3">
    <source>
        <dbReference type="Pfam" id="PF00149"/>
    </source>
</evidence>
<dbReference type="GO" id="GO:0046872">
    <property type="term" value="F:metal ion binding"/>
    <property type="evidence" value="ECO:0007669"/>
    <property type="project" value="InterPro"/>
</dbReference>
<dbReference type="Gene3D" id="2.60.40.380">
    <property type="entry name" value="Purple acid phosphatase-like, N-terminal"/>
    <property type="match status" value="1"/>
</dbReference>
<dbReference type="PANTHER" id="PTHR45867">
    <property type="entry name" value="PURPLE ACID PHOSPHATASE"/>
    <property type="match status" value="1"/>
</dbReference>
<dbReference type="Pfam" id="PF00149">
    <property type="entry name" value="Metallophos"/>
    <property type="match status" value="1"/>
</dbReference>
<dbReference type="Gene3D" id="3.60.21.10">
    <property type="match status" value="1"/>
</dbReference>
<protein>
    <submittedName>
        <fullName evidence="5">Calcineurin-like phosphoesterase</fullName>
    </submittedName>
</protein>
<dbReference type="SUPFAM" id="SSF56300">
    <property type="entry name" value="Metallo-dependent phosphatases"/>
    <property type="match status" value="1"/>
</dbReference>
<accession>A0A1N6H9A8</accession>
<dbReference type="Proteomes" id="UP000185221">
    <property type="component" value="Unassembled WGS sequence"/>
</dbReference>
<sequence>MNHSPFKPLFFSLLFCFLVFESFAQEPVPYTAPIFDMEWSKPSVYPDRIIINFGANPASEISVTWRTNEEIDTAYVEIAKATGDPKFWENKETLLANTEVLDADTIETAEVLAHYHSLEIKDLEPKTIYGYRVGDGERWSEWFQFETASDQLDDKFSFLYVGDAQNYILELWSRLIREGFKTAPEAKFFIHAGDLVNTAHKEQDWHEWFTAGGFIHSMIPAVPTPGNHEYRAKDSLENAAKERSLSIQWNPQFTLPQNGPEGLEETVYYMDYQDARIISLNSNRELEVQAEWLENLLQKTTQKWIIVTYHHPMYSASSGRDNPTLREIWKPIFDKYHVDLALQGHDHSYARGRVSPGENILEGVNLRDQTGTVYVVSVSGGKMYDVGGDWTDLGATKDRSGENTQLFQVITVEGNHLLFESYTAVGELYDSFELIKTEDGPNKFIELRAKAINERVEPEN</sequence>
<name>A0A1N6H9A8_9BACT</name>
<dbReference type="STRING" id="226505.SAMN05444394_3664"/>
<dbReference type="AlphaFoldDB" id="A0A1N6H9A8"/>
<dbReference type="RefSeq" id="WP_074226436.1">
    <property type="nucleotide sequence ID" value="NZ_FSRC01000003.1"/>
</dbReference>
<evidence type="ECO:0000256" key="1">
    <source>
        <dbReference type="ARBA" id="ARBA00022729"/>
    </source>
</evidence>
<dbReference type="InterPro" id="IPR015914">
    <property type="entry name" value="PAPs_N"/>
</dbReference>
<gene>
    <name evidence="5" type="ORF">SAMN05444394_3664</name>
</gene>
<reference evidence="6" key="1">
    <citation type="submission" date="2016-11" db="EMBL/GenBank/DDBJ databases">
        <authorList>
            <person name="Varghese N."/>
            <person name="Submissions S."/>
        </authorList>
    </citation>
    <scope>NUCLEOTIDE SEQUENCE [LARGE SCALE GENOMIC DNA]</scope>
    <source>
        <strain evidence="6">DSM 15292</strain>
    </source>
</reference>
<feature type="domain" description="Calcineurin-like phosphoesterase" evidence="3">
    <location>
        <begin position="165"/>
        <end position="349"/>
    </location>
</feature>
<dbReference type="GO" id="GO:0003993">
    <property type="term" value="F:acid phosphatase activity"/>
    <property type="evidence" value="ECO:0007669"/>
    <property type="project" value="InterPro"/>
</dbReference>
<dbReference type="PANTHER" id="PTHR45867:SF3">
    <property type="entry name" value="ACID PHOSPHATASE TYPE 7"/>
    <property type="match status" value="1"/>
</dbReference>
<keyword evidence="1 2" id="KW-0732">Signal</keyword>
<feature type="chain" id="PRO_5011980535" evidence="2">
    <location>
        <begin position="25"/>
        <end position="460"/>
    </location>
</feature>
<keyword evidence="6" id="KW-1185">Reference proteome</keyword>
<evidence type="ECO:0000259" key="4">
    <source>
        <dbReference type="Pfam" id="PF16656"/>
    </source>
</evidence>
<evidence type="ECO:0000256" key="2">
    <source>
        <dbReference type="SAM" id="SignalP"/>
    </source>
</evidence>
<feature type="signal peptide" evidence="2">
    <location>
        <begin position="1"/>
        <end position="24"/>
    </location>
</feature>
<dbReference type="OrthoDB" id="9809781at2"/>
<proteinExistence type="predicted"/>
<evidence type="ECO:0000313" key="5">
    <source>
        <dbReference type="EMBL" id="SIO16391.1"/>
    </source>
</evidence>
<dbReference type="SUPFAM" id="SSF49363">
    <property type="entry name" value="Purple acid phosphatase, N-terminal domain"/>
    <property type="match status" value="1"/>
</dbReference>
<evidence type="ECO:0000313" key="6">
    <source>
        <dbReference type="Proteomes" id="UP000185221"/>
    </source>
</evidence>